<dbReference type="EMBL" id="JPVZ01000003">
    <property type="protein sequence ID" value="OAZ10173.1"/>
    <property type="molecule type" value="Genomic_DNA"/>
</dbReference>
<evidence type="ECO:0000313" key="2">
    <source>
        <dbReference type="Proteomes" id="UP000094009"/>
    </source>
</evidence>
<protein>
    <submittedName>
        <fullName evidence="1">Uncharacterized protein</fullName>
    </submittedName>
</protein>
<dbReference type="RefSeq" id="WP_245227782.1">
    <property type="nucleotide sequence ID" value="NZ_JPVZ01000003.1"/>
</dbReference>
<dbReference type="Proteomes" id="UP000094009">
    <property type="component" value="Unassembled WGS sequence"/>
</dbReference>
<organism evidence="1 2">
    <name type="scientific">Thalassospira tepidiphila MCCC 1A03514</name>
    <dbReference type="NCBI Taxonomy" id="1177930"/>
    <lineage>
        <taxon>Bacteria</taxon>
        <taxon>Pseudomonadati</taxon>
        <taxon>Pseudomonadota</taxon>
        <taxon>Alphaproteobacteria</taxon>
        <taxon>Rhodospirillales</taxon>
        <taxon>Thalassospiraceae</taxon>
        <taxon>Thalassospira</taxon>
    </lineage>
</organism>
<evidence type="ECO:0000313" key="1">
    <source>
        <dbReference type="EMBL" id="OAZ10173.1"/>
    </source>
</evidence>
<comment type="caution">
    <text evidence="1">The sequence shown here is derived from an EMBL/GenBank/DDBJ whole genome shotgun (WGS) entry which is preliminary data.</text>
</comment>
<accession>A0A853L0X4</accession>
<gene>
    <name evidence="1" type="ORF">TH4_07930</name>
</gene>
<dbReference type="AlphaFoldDB" id="A0A853L0X4"/>
<reference evidence="1 2" key="1">
    <citation type="submission" date="2014-07" db="EMBL/GenBank/DDBJ databases">
        <title>Draft genome sequence of Thalassospira tepidiphila 1-1B.</title>
        <authorList>
            <person name="Lai Q."/>
            <person name="Shao Z."/>
        </authorList>
    </citation>
    <scope>NUCLEOTIDE SEQUENCE [LARGE SCALE GENOMIC DNA]</scope>
    <source>
        <strain evidence="1 2">MCCC 1A03514</strain>
    </source>
</reference>
<name>A0A853L0X4_9PROT</name>
<proteinExistence type="predicted"/>
<sequence>MTDTKQPSDHTARDIVGALAHMSFQTLCQEITVLPDTDDDIEKLRAAARDDEKSLIDLLIALRSARLGDIAPLFANPDDDPANAKIAASDVPDNMLSLLSALRASSGVPIPGE</sequence>